<protein>
    <submittedName>
        <fullName evidence="1">Uncharacterized protein</fullName>
    </submittedName>
</protein>
<sequence length="226" mass="25605">MSSNCLNILKSHLKVSLCSFTKAKLSLLPFPHPKLRISSFSSIITAYPNGNHTPKEQVFLSLFKNCSTMKHVNQIHAHLVHTGLDQNLYLIGKIIVFCAVSVHGSMDYAVSVFESIGNPDGFLWNTMIRGFVRTSEVDKVFHYYKRMQEKGKLADNFTFSFLLKVNGQLGSVMLGKQLHCCTLKHGLETHVFVRNTIIHMYGMLKDIETACQLFEEIPKPDLVAWN</sequence>
<reference evidence="1 2" key="1">
    <citation type="journal article" date="2021" name="Hortic Res">
        <title>High-quality reference genome and annotation aids understanding of berry development for evergreen blueberry (Vaccinium darrowii).</title>
        <authorList>
            <person name="Yu J."/>
            <person name="Hulse-Kemp A.M."/>
            <person name="Babiker E."/>
            <person name="Staton M."/>
        </authorList>
    </citation>
    <scope>NUCLEOTIDE SEQUENCE [LARGE SCALE GENOMIC DNA]</scope>
    <source>
        <strain evidence="2">cv. NJ 8807/NJ 8810</strain>
        <tissue evidence="1">Young leaf</tissue>
    </source>
</reference>
<organism evidence="1 2">
    <name type="scientific">Vaccinium darrowii</name>
    <dbReference type="NCBI Taxonomy" id="229202"/>
    <lineage>
        <taxon>Eukaryota</taxon>
        <taxon>Viridiplantae</taxon>
        <taxon>Streptophyta</taxon>
        <taxon>Embryophyta</taxon>
        <taxon>Tracheophyta</taxon>
        <taxon>Spermatophyta</taxon>
        <taxon>Magnoliopsida</taxon>
        <taxon>eudicotyledons</taxon>
        <taxon>Gunneridae</taxon>
        <taxon>Pentapetalae</taxon>
        <taxon>asterids</taxon>
        <taxon>Ericales</taxon>
        <taxon>Ericaceae</taxon>
        <taxon>Vaccinioideae</taxon>
        <taxon>Vaccinieae</taxon>
        <taxon>Vaccinium</taxon>
    </lineage>
</organism>
<accession>A0ACB7YFY1</accession>
<evidence type="ECO:0000313" key="1">
    <source>
        <dbReference type="EMBL" id="KAH7852331.1"/>
    </source>
</evidence>
<proteinExistence type="predicted"/>
<keyword evidence="2" id="KW-1185">Reference proteome</keyword>
<dbReference type="Proteomes" id="UP000828048">
    <property type="component" value="Chromosome 8"/>
</dbReference>
<name>A0ACB7YFY1_9ERIC</name>
<comment type="caution">
    <text evidence="1">The sequence shown here is derived from an EMBL/GenBank/DDBJ whole genome shotgun (WGS) entry which is preliminary data.</text>
</comment>
<dbReference type="EMBL" id="CM037158">
    <property type="protein sequence ID" value="KAH7852331.1"/>
    <property type="molecule type" value="Genomic_DNA"/>
</dbReference>
<evidence type="ECO:0000313" key="2">
    <source>
        <dbReference type="Proteomes" id="UP000828048"/>
    </source>
</evidence>
<gene>
    <name evidence="1" type="ORF">Vadar_023521</name>
</gene>